<evidence type="ECO:0000256" key="1">
    <source>
        <dbReference type="SAM" id="MobiDB-lite"/>
    </source>
</evidence>
<accession>R4XC18</accession>
<dbReference type="InterPro" id="IPR050180">
    <property type="entry name" value="RNR_Ribonuclease"/>
</dbReference>
<dbReference type="SUPFAM" id="SSF50249">
    <property type="entry name" value="Nucleic acid-binding proteins"/>
    <property type="match status" value="1"/>
</dbReference>
<protein>
    <submittedName>
        <fullName evidence="3">Mitochondrial exoribonuclease Cyt-4</fullName>
    </submittedName>
</protein>
<dbReference type="AlphaFoldDB" id="R4XC18"/>
<dbReference type="STRING" id="1097556.R4XC18"/>
<evidence type="ECO:0000259" key="2">
    <source>
        <dbReference type="SMART" id="SM00955"/>
    </source>
</evidence>
<dbReference type="PANTHER" id="PTHR23355:SF65">
    <property type="entry name" value="EXORIBONUCLEASE CYT-4, PUTATIVE (AFU_ORTHOLOGUE AFUA_7G01550)-RELATED"/>
    <property type="match status" value="1"/>
</dbReference>
<dbReference type="Pfam" id="PF00773">
    <property type="entry name" value="RNB"/>
    <property type="match status" value="1"/>
</dbReference>
<comment type="caution">
    <text evidence="3">The sequence shown here is derived from an EMBL/GenBank/DDBJ whole genome shotgun (WGS) entry which is preliminary data.</text>
</comment>
<dbReference type="OrthoDB" id="2285229at2759"/>
<organism evidence="3 4">
    <name type="scientific">Taphrina deformans (strain PYCC 5710 / ATCC 11124 / CBS 356.35 / IMI 108563 / JCM 9778 / NBRC 8474)</name>
    <name type="common">Peach leaf curl fungus</name>
    <name type="synonym">Lalaria deformans</name>
    <dbReference type="NCBI Taxonomy" id="1097556"/>
    <lineage>
        <taxon>Eukaryota</taxon>
        <taxon>Fungi</taxon>
        <taxon>Dikarya</taxon>
        <taxon>Ascomycota</taxon>
        <taxon>Taphrinomycotina</taxon>
        <taxon>Taphrinomycetes</taxon>
        <taxon>Taphrinales</taxon>
        <taxon>Taphrinaceae</taxon>
        <taxon>Taphrina</taxon>
    </lineage>
</organism>
<feature type="compositionally biased region" description="Basic and acidic residues" evidence="1">
    <location>
        <begin position="40"/>
        <end position="57"/>
    </location>
</feature>
<dbReference type="GO" id="GO:0003723">
    <property type="term" value="F:RNA binding"/>
    <property type="evidence" value="ECO:0007669"/>
    <property type="project" value="InterPro"/>
</dbReference>
<gene>
    <name evidence="3" type="ORF">TAPDE_000538</name>
</gene>
<dbReference type="InterPro" id="IPR001900">
    <property type="entry name" value="RNase_II/R"/>
</dbReference>
<feature type="domain" description="RNB" evidence="2">
    <location>
        <begin position="497"/>
        <end position="842"/>
    </location>
</feature>
<dbReference type="GO" id="GO:0006402">
    <property type="term" value="P:mRNA catabolic process"/>
    <property type="evidence" value="ECO:0007669"/>
    <property type="project" value="TreeGrafter"/>
</dbReference>
<dbReference type="eggNOG" id="KOG2102">
    <property type="taxonomic scope" value="Eukaryota"/>
</dbReference>
<name>R4XC18_TAPDE</name>
<dbReference type="GO" id="GO:0000932">
    <property type="term" value="C:P-body"/>
    <property type="evidence" value="ECO:0007669"/>
    <property type="project" value="TreeGrafter"/>
</dbReference>
<feature type="region of interest" description="Disordered" evidence="1">
    <location>
        <begin position="1"/>
        <end position="57"/>
    </location>
</feature>
<dbReference type="EMBL" id="CAHR02000018">
    <property type="protein sequence ID" value="CCG80885.1"/>
    <property type="molecule type" value="Genomic_DNA"/>
</dbReference>
<sequence>MAYPRSSMQKLCKRHAATATHRKIRPDGAPLRAEQPSIRELLEEKRKKRESGEQDKSRKAFGIRDLVRARSAGFKSEISKLTNDQYREVPIRERLREHFGSESTNQLLKSTLESQELQDNLKTQGASRDPANEDDIEGQDFSTAGLLEAVDHSFVVPLNQGDLVEYWPDAGERKTAIILSKPSTNTGKRYIIVTERGQIDYANPNRFRFVLQEFYTQSKINTDELLQQDDAALIPFRKAIKKFKEASSAFSTQNARLLNNIYDHLPQSLKRTSSIVSSVDICRKLFGETTQAQLHATFEALMRSRKHFLPDSTLHMSVPLFSTRDPKEIETLERVSLWTRKSSPEFTNFIDRARKIAAFGMRITTELSGTLRAVDSKIKFTKDDTLFINFMVKACLERVDRPETELYTTIVSTIVKALQFFPDQKADRSMVYASLKKLGILAPWDSNLRRLEAAALPGQGTSRQADQYLKYEKSHFAHNQVEDLTQLGLADQSESIRHDFGQMPVYAIDGAGASELDDGISIDGKWLHIHIADPSSFIRYGSKLADIAAFRQATVYAVDRNYPMLPSPLTMKHFSLGCSSANPAMTTSMLIGDQGQVEEVRIRPSVVRNIKRTTYEEVDQSVFALTSRSHIISELSVNWDSSSRHESYTRSDLTPLSHQDILNIKDIHYLLQSVRKQRILEGMIDFYNTDHQTRIQPDKLPDVKLDYTEPTFYAGRPGIETASISQSLSYSRNLVQEAAILTNGTIARYAAERQIPLIYRIMQFQLNASERAKVHAFRDQQGRVRLEDMQDLIHKLGAAHMSLEPGPADLLGLPHGYTHATSPLRRYVDMIAQWQIQSYLLKRPYEVDLKSVLPLLIRRGKAMKRVDSAASRHWLLQLLHQKMERGEEMRFDATVRANNPRLHHPSDAIIKSLSQRCLIRRHPTDPEMVVGSIVTVSVEELDLMDNVIYARRIDLPETPKS</sequence>
<dbReference type="Pfam" id="PF23216">
    <property type="entry name" value="WHD_CYT4"/>
    <property type="match status" value="1"/>
</dbReference>
<keyword evidence="4" id="KW-1185">Reference proteome</keyword>
<evidence type="ECO:0000313" key="3">
    <source>
        <dbReference type="EMBL" id="CCG80885.1"/>
    </source>
</evidence>
<proteinExistence type="predicted"/>
<feature type="compositionally biased region" description="Basic residues" evidence="1">
    <location>
        <begin position="11"/>
        <end position="24"/>
    </location>
</feature>
<dbReference type="VEuPathDB" id="FungiDB:TAPDE_000538"/>
<dbReference type="Proteomes" id="UP000013776">
    <property type="component" value="Unassembled WGS sequence"/>
</dbReference>
<dbReference type="InterPro" id="IPR056624">
    <property type="entry name" value="WH_CYT4"/>
</dbReference>
<dbReference type="GO" id="GO:0000175">
    <property type="term" value="F:3'-5'-RNA exonuclease activity"/>
    <property type="evidence" value="ECO:0007669"/>
    <property type="project" value="TreeGrafter"/>
</dbReference>
<dbReference type="SMART" id="SM00955">
    <property type="entry name" value="RNB"/>
    <property type="match status" value="1"/>
</dbReference>
<evidence type="ECO:0000313" key="4">
    <source>
        <dbReference type="Proteomes" id="UP000013776"/>
    </source>
</evidence>
<dbReference type="PANTHER" id="PTHR23355">
    <property type="entry name" value="RIBONUCLEASE"/>
    <property type="match status" value="1"/>
</dbReference>
<reference evidence="3 4" key="1">
    <citation type="journal article" date="2013" name="MBio">
        <title>Genome sequencing of the plant pathogen Taphrina deformans, the causal agent of peach leaf curl.</title>
        <authorList>
            <person name="Cisse O.H."/>
            <person name="Almeida J.M.G.C.F."/>
            <person name="Fonseca A."/>
            <person name="Kumar A.A."/>
            <person name="Salojaervi J."/>
            <person name="Overmyer K."/>
            <person name="Hauser P.M."/>
            <person name="Pagni M."/>
        </authorList>
    </citation>
    <scope>NUCLEOTIDE SEQUENCE [LARGE SCALE GENOMIC DNA]</scope>
    <source>
        <strain evidence="4">PYCC 5710 / ATCC 11124 / CBS 356.35 / IMI 108563 / JCM 9778 / NBRC 8474</strain>
    </source>
</reference>
<dbReference type="InterPro" id="IPR012340">
    <property type="entry name" value="NA-bd_OB-fold"/>
</dbReference>